<gene>
    <name evidence="7" type="ORF">G5C60_15395</name>
</gene>
<dbReference type="GO" id="GO:0032993">
    <property type="term" value="C:protein-DNA complex"/>
    <property type="evidence" value="ECO:0007669"/>
    <property type="project" value="TreeGrafter"/>
</dbReference>
<comment type="caution">
    <text evidence="7">The sequence shown here is derived from an EMBL/GenBank/DDBJ whole genome shotgun (WGS) entry which is preliminary data.</text>
</comment>
<dbReference type="FunFam" id="1.10.10.10:FF:000001">
    <property type="entry name" value="LysR family transcriptional regulator"/>
    <property type="match status" value="1"/>
</dbReference>
<dbReference type="Proteomes" id="UP000472335">
    <property type="component" value="Unassembled WGS sequence"/>
</dbReference>
<feature type="compositionally biased region" description="Polar residues" evidence="5">
    <location>
        <begin position="286"/>
        <end position="295"/>
    </location>
</feature>
<feature type="domain" description="HTH lysR-type" evidence="6">
    <location>
        <begin position="4"/>
        <end position="61"/>
    </location>
</feature>
<name>A0A6G4V516_9ACTN</name>
<evidence type="ECO:0000313" key="7">
    <source>
        <dbReference type="EMBL" id="NGO08950.1"/>
    </source>
</evidence>
<dbReference type="EMBL" id="JAAKZY010000040">
    <property type="protein sequence ID" value="NGO08950.1"/>
    <property type="molecule type" value="Genomic_DNA"/>
</dbReference>
<dbReference type="PRINTS" id="PR00039">
    <property type="entry name" value="HTHLYSR"/>
</dbReference>
<evidence type="ECO:0000256" key="2">
    <source>
        <dbReference type="ARBA" id="ARBA00023015"/>
    </source>
</evidence>
<keyword evidence="2" id="KW-0805">Transcription regulation</keyword>
<dbReference type="InterPro" id="IPR000847">
    <property type="entry name" value="LysR_HTH_N"/>
</dbReference>
<keyword evidence="4" id="KW-0804">Transcription</keyword>
<keyword evidence="8" id="KW-1185">Reference proteome</keyword>
<evidence type="ECO:0000256" key="3">
    <source>
        <dbReference type="ARBA" id="ARBA00023125"/>
    </source>
</evidence>
<protein>
    <submittedName>
        <fullName evidence="7">LysR family transcriptional regulator</fullName>
    </submittedName>
</protein>
<dbReference type="SUPFAM" id="SSF53850">
    <property type="entry name" value="Periplasmic binding protein-like II"/>
    <property type="match status" value="1"/>
</dbReference>
<reference evidence="7 8" key="1">
    <citation type="submission" date="2020-02" db="EMBL/GenBank/DDBJ databases">
        <title>Whole-genome analyses of novel actinobacteria.</title>
        <authorList>
            <person name="Sahin N."/>
            <person name="Gencbay T."/>
        </authorList>
    </citation>
    <scope>NUCLEOTIDE SEQUENCE [LARGE SCALE GENOMIC DNA]</scope>
    <source>
        <strain evidence="7 8">HC44</strain>
    </source>
</reference>
<evidence type="ECO:0000259" key="6">
    <source>
        <dbReference type="PROSITE" id="PS50931"/>
    </source>
</evidence>
<evidence type="ECO:0000256" key="5">
    <source>
        <dbReference type="SAM" id="MobiDB-lite"/>
    </source>
</evidence>
<dbReference type="SUPFAM" id="SSF46785">
    <property type="entry name" value="Winged helix' DNA-binding domain"/>
    <property type="match status" value="1"/>
</dbReference>
<feature type="region of interest" description="Disordered" evidence="5">
    <location>
        <begin position="276"/>
        <end position="295"/>
    </location>
</feature>
<comment type="similarity">
    <text evidence="1">Belongs to the LysR transcriptional regulatory family.</text>
</comment>
<dbReference type="Pfam" id="PF03466">
    <property type="entry name" value="LysR_substrate"/>
    <property type="match status" value="1"/>
</dbReference>
<dbReference type="GO" id="GO:0003677">
    <property type="term" value="F:DNA binding"/>
    <property type="evidence" value="ECO:0007669"/>
    <property type="project" value="UniProtKB-KW"/>
</dbReference>
<dbReference type="InterPro" id="IPR036388">
    <property type="entry name" value="WH-like_DNA-bd_sf"/>
</dbReference>
<dbReference type="InterPro" id="IPR036390">
    <property type="entry name" value="WH_DNA-bd_sf"/>
</dbReference>
<dbReference type="PROSITE" id="PS50931">
    <property type="entry name" value="HTH_LYSR"/>
    <property type="match status" value="1"/>
</dbReference>
<dbReference type="PANTHER" id="PTHR30346:SF0">
    <property type="entry name" value="HCA OPERON TRANSCRIPTIONAL ACTIVATOR HCAR"/>
    <property type="match status" value="1"/>
</dbReference>
<dbReference type="InterPro" id="IPR005119">
    <property type="entry name" value="LysR_subst-bd"/>
</dbReference>
<dbReference type="Gene3D" id="3.40.190.10">
    <property type="entry name" value="Periplasmic binding protein-like II"/>
    <property type="match status" value="2"/>
</dbReference>
<evidence type="ECO:0000256" key="4">
    <source>
        <dbReference type="ARBA" id="ARBA00023163"/>
    </source>
</evidence>
<dbReference type="GO" id="GO:0003700">
    <property type="term" value="F:DNA-binding transcription factor activity"/>
    <property type="evidence" value="ECO:0007669"/>
    <property type="project" value="InterPro"/>
</dbReference>
<dbReference type="PANTHER" id="PTHR30346">
    <property type="entry name" value="TRANSCRIPTIONAL DUAL REGULATOR HCAR-RELATED"/>
    <property type="match status" value="1"/>
</dbReference>
<dbReference type="Gene3D" id="1.10.10.10">
    <property type="entry name" value="Winged helix-like DNA-binding domain superfamily/Winged helix DNA-binding domain"/>
    <property type="match status" value="1"/>
</dbReference>
<keyword evidence="3" id="KW-0238">DNA-binding</keyword>
<accession>A0A6G4V516</accession>
<proteinExistence type="inferred from homology"/>
<organism evidence="7 8">
    <name type="scientific">Streptomyces scabichelini</name>
    <dbReference type="NCBI Taxonomy" id="2711217"/>
    <lineage>
        <taxon>Bacteria</taxon>
        <taxon>Bacillati</taxon>
        <taxon>Actinomycetota</taxon>
        <taxon>Actinomycetes</taxon>
        <taxon>Kitasatosporales</taxon>
        <taxon>Streptomycetaceae</taxon>
        <taxon>Streptomyces</taxon>
    </lineage>
</organism>
<evidence type="ECO:0000313" key="8">
    <source>
        <dbReference type="Proteomes" id="UP000472335"/>
    </source>
</evidence>
<sequence length="295" mass="31551">MERPETRELEYFVAVAEELHFGRAAERLGIAQPPLSRAIGRLERRMGVQLLTRTSRRVRLTAAGAVFLAESRKALTAVDVAVSRAQRSGRSHRLVVAARQGTGSGLLARVVRAYRRLPGAAEVRVVFSRDQVGLLRNGAADIALMCGHVRRDGLEFSELAETPTVALLPLDHSLAAKPAVSVADVVQDELFRPLWPEDAPAIALDEIIEKVAMGELIVTVGASATDRIGSAVVAVPVVDAPPTQVVLTWGKDIPAATRDAFVRTAESVAAGMWAPQPKGPSWVAPPSTTSSKPVM</sequence>
<dbReference type="Pfam" id="PF00126">
    <property type="entry name" value="HTH_1"/>
    <property type="match status" value="1"/>
</dbReference>
<evidence type="ECO:0000256" key="1">
    <source>
        <dbReference type="ARBA" id="ARBA00009437"/>
    </source>
</evidence>
<dbReference type="RefSeq" id="WP_165259429.1">
    <property type="nucleotide sequence ID" value="NZ_JAAKZY010000040.1"/>
</dbReference>
<dbReference type="AlphaFoldDB" id="A0A6G4V516"/>